<accession>A0A8J7I8A1</accession>
<protein>
    <submittedName>
        <fullName evidence="1">Helix-turn-helix domain-containing protein</fullName>
    </submittedName>
</protein>
<dbReference type="InterPro" id="IPR009057">
    <property type="entry name" value="Homeodomain-like_sf"/>
</dbReference>
<comment type="caution">
    <text evidence="1">The sequence shown here is derived from an EMBL/GenBank/DDBJ whole genome shotgun (WGS) entry which is preliminary data.</text>
</comment>
<proteinExistence type="predicted"/>
<dbReference type="EMBL" id="JAECZA010000094">
    <property type="protein sequence ID" value="MBH8574986.1"/>
    <property type="molecule type" value="Genomic_DNA"/>
</dbReference>
<dbReference type="Pfam" id="PF13565">
    <property type="entry name" value="HTH_32"/>
    <property type="match status" value="1"/>
</dbReference>
<reference evidence="1 2" key="1">
    <citation type="journal article" date="2021" name="Int. J. Syst. Evol. Microbiol.">
        <title>Amazonocrinis nigriterrae gen. nov., sp. nov., Atlanticothrix silvestris gen. nov., sp. nov. and Dendronalium phyllosphericum gen. nov., sp. nov., nostocacean cyanobacteria from Brazilian environments.</title>
        <authorList>
            <person name="Alvarenga D.O."/>
            <person name="Andreote A.P.D."/>
            <person name="Branco L.H.Z."/>
            <person name="Delbaje E."/>
            <person name="Cruz R.B."/>
            <person name="Varani A.M."/>
            <person name="Fiore M.F."/>
        </authorList>
    </citation>
    <scope>NUCLEOTIDE SEQUENCE [LARGE SCALE GENOMIC DNA]</scope>
    <source>
        <strain evidence="1 2">CENA369</strain>
    </source>
</reference>
<dbReference type="Proteomes" id="UP000662314">
    <property type="component" value="Unassembled WGS sequence"/>
</dbReference>
<sequence>MSYYQLKIDTKDSTITGGKYLTPFQRKILQKSLEKDLSDSYRQRIEIMLLADEGKSQTKICQTLGCCAATARHWIHIARTGMAHQWQDCPIGRPKAVNEEYLERLKELITNSPRDYGYAFRRWTATWLQKHLAKEFGIEVSDRHIKRLLKQMGLSTRPQLSNATENSIEQAQDAKILIADLTATISDNSDNSEFLPLNLTK</sequence>
<name>A0A8J7I8A1_9NOST</name>
<dbReference type="AlphaFoldDB" id="A0A8J7I8A1"/>
<evidence type="ECO:0000313" key="1">
    <source>
        <dbReference type="EMBL" id="MBH8574986.1"/>
    </source>
</evidence>
<dbReference type="SUPFAM" id="SSF46689">
    <property type="entry name" value="Homeodomain-like"/>
    <property type="match status" value="1"/>
</dbReference>
<evidence type="ECO:0000313" key="2">
    <source>
        <dbReference type="Proteomes" id="UP000662314"/>
    </source>
</evidence>
<gene>
    <name evidence="1" type="ORF">I8752_18585</name>
</gene>
<organism evidence="1 2">
    <name type="scientific">Dendronalium phyllosphericum CENA369</name>
    <dbReference type="NCBI Taxonomy" id="1725256"/>
    <lineage>
        <taxon>Bacteria</taxon>
        <taxon>Bacillati</taxon>
        <taxon>Cyanobacteriota</taxon>
        <taxon>Cyanophyceae</taxon>
        <taxon>Nostocales</taxon>
        <taxon>Nostocaceae</taxon>
        <taxon>Dendronalium</taxon>
        <taxon>Dendronalium phyllosphericum</taxon>
    </lineage>
</organism>
<keyword evidence="2" id="KW-1185">Reference proteome</keyword>
<dbReference type="RefSeq" id="WP_214433786.1">
    <property type="nucleotide sequence ID" value="NZ_CAWPUQ010000333.1"/>
</dbReference>